<sequence>MTVRIELTKLGHACVRLEKDGRRIVIDPGEYSDPARALEGAEHVLITHQHPDHLDEDAVLEFLAAHSAATVRAPDVPAARLAAQAGDAGVDASQIIATGAGEKFDCAGFSVRTVGGQHAVIHAFIPVVANTGYIVDGLVYHPGDSFIVPTGPAPDTLLVPLSAPWNKMSEMVDFITAVRPRQAIPVHDILLNETVGRPLYVKRAQMFADRHGVTLTDLAVGQSDIIEGPDPSEVDATADGAFSDQLDLKHFNG</sequence>
<dbReference type="InterPro" id="IPR036866">
    <property type="entry name" value="RibonucZ/Hydroxyglut_hydro"/>
</dbReference>
<dbReference type="PANTHER" id="PTHR43546:SF3">
    <property type="entry name" value="UPF0173 METAL-DEPENDENT HYDROLASE MJ1163"/>
    <property type="match status" value="1"/>
</dbReference>
<protein>
    <submittedName>
        <fullName evidence="1">MBL fold metallo-hydrolase</fullName>
    </submittedName>
</protein>
<reference evidence="1" key="1">
    <citation type="submission" date="2024-04" db="EMBL/GenBank/DDBJ databases">
        <authorList>
            <person name="Roder T."/>
            <person name="Oberhansli S."/>
            <person name="Kreuzer M."/>
        </authorList>
    </citation>
    <scope>NUCLEOTIDE SEQUENCE</scope>
    <source>
        <strain evidence="1">LWS13-1.2</strain>
    </source>
</reference>
<dbReference type="Gene3D" id="3.60.15.10">
    <property type="entry name" value="Ribonuclease Z/Hydroxyacylglutathione hydrolase-like"/>
    <property type="match status" value="1"/>
</dbReference>
<dbReference type="PANTHER" id="PTHR43546">
    <property type="entry name" value="UPF0173 METAL-DEPENDENT HYDROLASE MJ1163-RELATED"/>
    <property type="match status" value="1"/>
</dbReference>
<accession>A0AAU6SBC1</accession>
<dbReference type="EMBL" id="CP151632">
    <property type="protein sequence ID" value="WZO34246.1"/>
    <property type="molecule type" value="Genomic_DNA"/>
</dbReference>
<proteinExistence type="predicted"/>
<dbReference type="RefSeq" id="WP_349428803.1">
    <property type="nucleotide sequence ID" value="NZ_CP151632.1"/>
</dbReference>
<evidence type="ECO:0000313" key="1">
    <source>
        <dbReference type="EMBL" id="WZO34246.1"/>
    </source>
</evidence>
<gene>
    <name evidence="1" type="ORF">MRBLWS13_001899</name>
</gene>
<dbReference type="AlphaFoldDB" id="A0AAU6SBC1"/>
<name>A0AAU6SBC1_9MICO</name>
<dbReference type="SUPFAM" id="SSF56281">
    <property type="entry name" value="Metallo-hydrolase/oxidoreductase"/>
    <property type="match status" value="1"/>
</dbReference>
<dbReference type="Pfam" id="PF13483">
    <property type="entry name" value="Lactamase_B_3"/>
    <property type="match status" value="1"/>
</dbReference>
<organism evidence="1">
    <name type="scientific">Microbacterium sp. LWS13-1.2</name>
    <dbReference type="NCBI Taxonomy" id="3135264"/>
    <lineage>
        <taxon>Bacteria</taxon>
        <taxon>Bacillati</taxon>
        <taxon>Actinomycetota</taxon>
        <taxon>Actinomycetes</taxon>
        <taxon>Micrococcales</taxon>
        <taxon>Microbacteriaceae</taxon>
        <taxon>Microbacterium</taxon>
    </lineage>
</organism>
<dbReference type="InterPro" id="IPR050114">
    <property type="entry name" value="UPF0173_UPF0282_UlaG_hydrolase"/>
</dbReference>